<dbReference type="RefSeq" id="WP_114985469.1">
    <property type="nucleotide sequence ID" value="NZ_CP027806.1"/>
</dbReference>
<accession>A0A345UPH0</accession>
<evidence type="ECO:0000313" key="1">
    <source>
        <dbReference type="EMBL" id="AXJ02372.1"/>
    </source>
</evidence>
<organism evidence="1 2">
    <name type="scientific">Cyclonatronum proteinivorum</name>
    <dbReference type="NCBI Taxonomy" id="1457365"/>
    <lineage>
        <taxon>Bacteria</taxon>
        <taxon>Pseudomonadati</taxon>
        <taxon>Balneolota</taxon>
        <taxon>Balneolia</taxon>
        <taxon>Balneolales</taxon>
        <taxon>Cyclonatronaceae</taxon>
        <taxon>Cyclonatronum</taxon>
    </lineage>
</organism>
<dbReference type="Proteomes" id="UP000254808">
    <property type="component" value="Chromosome"/>
</dbReference>
<evidence type="ECO:0000313" key="2">
    <source>
        <dbReference type="Proteomes" id="UP000254808"/>
    </source>
</evidence>
<proteinExistence type="predicted"/>
<keyword evidence="2" id="KW-1185">Reference proteome</keyword>
<keyword evidence="1" id="KW-0808">Transferase</keyword>
<keyword evidence="1" id="KW-0315">Glutamine amidotransferase</keyword>
<dbReference type="OrthoDB" id="639921at2"/>
<sequence length="286" mass="32713">MISTKPLRAAIIDLYNGVPNQGMRCIKNLITESSGAYYGVPIEFTVFDARAKGEIPDLSFDIYISTGGPGSPFDSEGKTWEINYFNFLDDLWHYNSAKLTPPKYAMFICHSYQMVARHFNFAEVKPRKKQSFGVYPVHQTEVGAVDPMFKDLPNPFHAADFRDWQVLQPRKDLMDEMGAQILCLEKERPHVKLERAVMAIRLLKEMIALQFHPEADPEGMLYHFSTKEQKTKIIDEFGQAKYDSIIAGLKDPGYIERTHKHIIPGFLKRAVKNNRPELVESLAGVR</sequence>
<dbReference type="Gene3D" id="3.40.50.880">
    <property type="match status" value="1"/>
</dbReference>
<dbReference type="SUPFAM" id="SSF52317">
    <property type="entry name" value="Class I glutamine amidotransferase-like"/>
    <property type="match status" value="1"/>
</dbReference>
<protein>
    <submittedName>
        <fullName evidence="1">GMP synthase-Glutamine amidotransferase</fullName>
    </submittedName>
</protein>
<dbReference type="EMBL" id="CP027806">
    <property type="protein sequence ID" value="AXJ02372.1"/>
    <property type="molecule type" value="Genomic_DNA"/>
</dbReference>
<dbReference type="InterPro" id="IPR029062">
    <property type="entry name" value="Class_I_gatase-like"/>
</dbReference>
<gene>
    <name evidence="1" type="ORF">CYPRO_3138</name>
</gene>
<name>A0A345UPH0_9BACT</name>
<dbReference type="GO" id="GO:0016740">
    <property type="term" value="F:transferase activity"/>
    <property type="evidence" value="ECO:0007669"/>
    <property type="project" value="UniProtKB-KW"/>
</dbReference>
<dbReference type="KEGG" id="cprv:CYPRO_3138"/>
<reference evidence="1 2" key="1">
    <citation type="submission" date="2018-03" db="EMBL/GenBank/DDBJ databases">
        <title>Phenotypic and genomic properties of Cyclonatronum proteinivorum gen. nov., sp. nov., a haloalkaliphilic bacteroidete from soda lakes possessing Na+-translocating rhodopsin.</title>
        <authorList>
            <person name="Toshchakov S.V."/>
            <person name="Korzhenkov A."/>
            <person name="Samarov N.I."/>
            <person name="Kublanov I.V."/>
            <person name="Muntyan M.S."/>
            <person name="Sorokin D.Y."/>
        </authorList>
    </citation>
    <scope>NUCLEOTIDE SEQUENCE [LARGE SCALE GENOMIC DNA]</scope>
    <source>
        <strain evidence="1 2">Omega</strain>
    </source>
</reference>
<dbReference type="AlphaFoldDB" id="A0A345UPH0"/>